<sequence>MKALLNLLLGLVGAGIVAAIVLFFVTRADEEEDAAPPAENAVVRMSTQGVVANIERKLEATSGRPLEVRCPKKVDESIGTTFRCSVRAEGGRDRIAIASVEIRGAGGQFGWTSRPVEAAAPAP</sequence>
<dbReference type="EMBL" id="CP045737">
    <property type="protein sequence ID" value="QGG40854.1"/>
    <property type="molecule type" value="Genomic_DNA"/>
</dbReference>
<dbReference type="KEGG" id="aef:GEV26_05480"/>
<proteinExistence type="predicted"/>
<reference evidence="1 2" key="1">
    <citation type="submission" date="2019-11" db="EMBL/GenBank/DDBJ databases">
        <authorList>
            <person name="Li J."/>
        </authorList>
    </citation>
    <scope>NUCLEOTIDE SEQUENCE [LARGE SCALE GENOMIC DNA]</scope>
    <source>
        <strain evidence="1 2">MF47</strain>
    </source>
</reference>
<protein>
    <submittedName>
        <fullName evidence="1">Uncharacterized protein</fullName>
    </submittedName>
</protein>
<evidence type="ECO:0000313" key="2">
    <source>
        <dbReference type="Proteomes" id="UP000392064"/>
    </source>
</evidence>
<gene>
    <name evidence="1" type="ORF">GEV26_05480</name>
</gene>
<evidence type="ECO:0000313" key="1">
    <source>
        <dbReference type="EMBL" id="QGG40854.1"/>
    </source>
</evidence>
<dbReference type="Proteomes" id="UP000392064">
    <property type="component" value="Chromosome"/>
</dbReference>
<name>A0A5Q2MCL9_9ACTN</name>
<organism evidence="1 2">
    <name type="scientific">Aeromicrobium yanjiei</name>
    <dbReference type="NCBI Taxonomy" id="2662028"/>
    <lineage>
        <taxon>Bacteria</taxon>
        <taxon>Bacillati</taxon>
        <taxon>Actinomycetota</taxon>
        <taxon>Actinomycetes</taxon>
        <taxon>Propionibacteriales</taxon>
        <taxon>Nocardioidaceae</taxon>
        <taxon>Aeromicrobium</taxon>
    </lineage>
</organism>
<dbReference type="AlphaFoldDB" id="A0A5Q2MCL9"/>
<dbReference type="RefSeq" id="WP_153652125.1">
    <property type="nucleotide sequence ID" value="NZ_CP045737.1"/>
</dbReference>
<keyword evidence="2" id="KW-1185">Reference proteome</keyword>
<accession>A0A5Q2MCL9</accession>